<dbReference type="PRINTS" id="PR00024">
    <property type="entry name" value="HOMEOBOX"/>
</dbReference>
<dbReference type="GO" id="GO:0000981">
    <property type="term" value="F:DNA-binding transcription factor activity, RNA polymerase II-specific"/>
    <property type="evidence" value="ECO:0007669"/>
    <property type="project" value="InterPro"/>
</dbReference>
<dbReference type="GO" id="GO:0005634">
    <property type="term" value="C:nucleus"/>
    <property type="evidence" value="ECO:0007669"/>
    <property type="project" value="UniProtKB-SubCell"/>
</dbReference>
<dbReference type="PANTHER" id="PTHR46808:SF1">
    <property type="entry name" value="H2.0-LIKE HOMEOBOX PROTEIN"/>
    <property type="match status" value="1"/>
</dbReference>
<keyword evidence="4 6" id="KW-0539">Nucleus</keyword>
<feature type="region of interest" description="Disordered" evidence="8">
    <location>
        <begin position="27"/>
        <end position="47"/>
    </location>
</feature>
<feature type="region of interest" description="Disordered" evidence="8">
    <location>
        <begin position="194"/>
        <end position="213"/>
    </location>
</feature>
<dbReference type="Gene3D" id="1.10.10.60">
    <property type="entry name" value="Homeodomain-like"/>
    <property type="match status" value="1"/>
</dbReference>
<sequence>MPLGDESTTDNRGVTSAQLKFGVDRILAKGPSPNRSPPHVTTNDAALSGNPPCSECVSSMYRCCARASFFPTQFFPAACAVLHAPKPIRPFSNLVIEREERVGLGKRKRSWSRAVFSNLQRKGLERRFQMQQYITKPDRRQLAATLGLTDAQVKVWFQNRRMKWRHTREMKCHNTTVSPYIQQENNHKIQQSKLEKSSETQLPSNVSFASTTL</sequence>
<name>A0A146LEU8_LYGHE</name>
<feature type="DNA-binding region" description="Homeobox" evidence="6">
    <location>
        <begin position="109"/>
        <end position="168"/>
    </location>
</feature>
<evidence type="ECO:0000256" key="1">
    <source>
        <dbReference type="ARBA" id="ARBA00004123"/>
    </source>
</evidence>
<evidence type="ECO:0000256" key="5">
    <source>
        <dbReference type="ARBA" id="ARBA00038504"/>
    </source>
</evidence>
<feature type="compositionally biased region" description="Polar residues" evidence="8">
    <location>
        <begin position="199"/>
        <end position="213"/>
    </location>
</feature>
<dbReference type="CDD" id="cd00086">
    <property type="entry name" value="homeodomain"/>
    <property type="match status" value="1"/>
</dbReference>
<accession>A0A146LEU8</accession>
<dbReference type="GO" id="GO:0043565">
    <property type="term" value="F:sequence-specific DNA binding"/>
    <property type="evidence" value="ECO:0007669"/>
    <property type="project" value="TreeGrafter"/>
</dbReference>
<dbReference type="PRINTS" id="PR00031">
    <property type="entry name" value="HTHREPRESSR"/>
</dbReference>
<keyword evidence="3 6" id="KW-0371">Homeobox</keyword>
<gene>
    <name evidence="10" type="primary">Hlx</name>
    <name evidence="10" type="ORF">g.29656</name>
</gene>
<dbReference type="EMBL" id="GDHC01012520">
    <property type="protein sequence ID" value="JAQ06109.1"/>
    <property type="molecule type" value="Transcribed_RNA"/>
</dbReference>
<dbReference type="InterPro" id="IPR017970">
    <property type="entry name" value="Homeobox_CS"/>
</dbReference>
<dbReference type="InterPro" id="IPR000047">
    <property type="entry name" value="HTH_motif"/>
</dbReference>
<organism evidence="10">
    <name type="scientific">Lygus hesperus</name>
    <name type="common">Western plant bug</name>
    <dbReference type="NCBI Taxonomy" id="30085"/>
    <lineage>
        <taxon>Eukaryota</taxon>
        <taxon>Metazoa</taxon>
        <taxon>Ecdysozoa</taxon>
        <taxon>Arthropoda</taxon>
        <taxon>Hexapoda</taxon>
        <taxon>Insecta</taxon>
        <taxon>Pterygota</taxon>
        <taxon>Neoptera</taxon>
        <taxon>Paraneoptera</taxon>
        <taxon>Hemiptera</taxon>
        <taxon>Heteroptera</taxon>
        <taxon>Panheteroptera</taxon>
        <taxon>Cimicomorpha</taxon>
        <taxon>Miridae</taxon>
        <taxon>Mirini</taxon>
        <taxon>Lygus</taxon>
    </lineage>
</organism>
<evidence type="ECO:0000256" key="6">
    <source>
        <dbReference type="PROSITE-ProRule" id="PRU00108"/>
    </source>
</evidence>
<dbReference type="InterPro" id="IPR052497">
    <property type="entry name" value="H2.0_Homeobox_TF"/>
</dbReference>
<evidence type="ECO:0000256" key="4">
    <source>
        <dbReference type="ARBA" id="ARBA00023242"/>
    </source>
</evidence>
<proteinExistence type="inferred from homology"/>
<dbReference type="SMART" id="SM00389">
    <property type="entry name" value="HOX"/>
    <property type="match status" value="1"/>
</dbReference>
<dbReference type="PROSITE" id="PS50071">
    <property type="entry name" value="HOMEOBOX_2"/>
    <property type="match status" value="1"/>
</dbReference>
<dbReference type="InterPro" id="IPR001356">
    <property type="entry name" value="HD"/>
</dbReference>
<dbReference type="InterPro" id="IPR009057">
    <property type="entry name" value="Homeodomain-like_sf"/>
</dbReference>
<dbReference type="AlphaFoldDB" id="A0A146LEU8"/>
<evidence type="ECO:0000313" key="10">
    <source>
        <dbReference type="EMBL" id="JAQ06109.1"/>
    </source>
</evidence>
<protein>
    <submittedName>
        <fullName evidence="10">H2.0-like homeobox protein</fullName>
    </submittedName>
</protein>
<dbReference type="InterPro" id="IPR020479">
    <property type="entry name" value="HD_metazoa"/>
</dbReference>
<evidence type="ECO:0000256" key="8">
    <source>
        <dbReference type="SAM" id="MobiDB-lite"/>
    </source>
</evidence>
<dbReference type="PANTHER" id="PTHR46808">
    <property type="entry name" value="H2.0-LIKE HOMEOBOX PROTEIN"/>
    <property type="match status" value="1"/>
</dbReference>
<dbReference type="SUPFAM" id="SSF46689">
    <property type="entry name" value="Homeodomain-like"/>
    <property type="match status" value="1"/>
</dbReference>
<evidence type="ECO:0000256" key="7">
    <source>
        <dbReference type="RuleBase" id="RU000682"/>
    </source>
</evidence>
<evidence type="ECO:0000256" key="3">
    <source>
        <dbReference type="ARBA" id="ARBA00023155"/>
    </source>
</evidence>
<dbReference type="PROSITE" id="PS00027">
    <property type="entry name" value="HOMEOBOX_1"/>
    <property type="match status" value="1"/>
</dbReference>
<evidence type="ECO:0000259" key="9">
    <source>
        <dbReference type="PROSITE" id="PS50071"/>
    </source>
</evidence>
<dbReference type="Pfam" id="PF00046">
    <property type="entry name" value="Homeodomain"/>
    <property type="match status" value="1"/>
</dbReference>
<comment type="similarity">
    <text evidence="5">Belongs to the H2.0 homeobox family.</text>
</comment>
<reference evidence="10" key="1">
    <citation type="journal article" date="2016" name="Gigascience">
        <title>De novo construction of an expanded transcriptome assembly for the western tarnished plant bug, Lygus hesperus.</title>
        <authorList>
            <person name="Tassone E.E."/>
            <person name="Geib S.M."/>
            <person name="Hall B."/>
            <person name="Fabrick J.A."/>
            <person name="Brent C.S."/>
            <person name="Hull J.J."/>
        </authorList>
    </citation>
    <scope>NUCLEOTIDE SEQUENCE</scope>
</reference>
<feature type="domain" description="Homeobox" evidence="9">
    <location>
        <begin position="107"/>
        <end position="167"/>
    </location>
</feature>
<evidence type="ECO:0000256" key="2">
    <source>
        <dbReference type="ARBA" id="ARBA00023125"/>
    </source>
</evidence>
<keyword evidence="2 6" id="KW-0238">DNA-binding</keyword>
<comment type="subcellular location">
    <subcellularLocation>
        <location evidence="1 6 7">Nucleus</location>
    </subcellularLocation>
</comment>